<keyword evidence="2" id="KW-0863">Zinc-finger</keyword>
<evidence type="ECO:0000259" key="4">
    <source>
        <dbReference type="SMART" id="SM00400"/>
    </source>
</evidence>
<keyword evidence="3" id="KW-0862">Zinc</keyword>
<dbReference type="OrthoDB" id="2574320at2"/>
<evidence type="ECO:0000256" key="3">
    <source>
        <dbReference type="ARBA" id="ARBA00022833"/>
    </source>
</evidence>
<dbReference type="InterPro" id="IPR002694">
    <property type="entry name" value="Znf_CHC2"/>
</dbReference>
<dbReference type="Gene3D" id="3.90.980.10">
    <property type="entry name" value="DNA primase, catalytic core, N-terminal domain"/>
    <property type="match status" value="1"/>
</dbReference>
<dbReference type="InterPro" id="IPR050219">
    <property type="entry name" value="DnaG_primase"/>
</dbReference>
<protein>
    <recommendedName>
        <fullName evidence="4">Zinc finger CHC2-type domain-containing protein</fullName>
    </recommendedName>
</protein>
<dbReference type="AlphaFoldDB" id="A0A268EJ12"/>
<name>A0A268EJ12_9BACL</name>
<dbReference type="GO" id="GO:0008270">
    <property type="term" value="F:zinc ion binding"/>
    <property type="evidence" value="ECO:0007669"/>
    <property type="project" value="UniProtKB-KW"/>
</dbReference>
<proteinExistence type="predicted"/>
<evidence type="ECO:0000256" key="2">
    <source>
        <dbReference type="ARBA" id="ARBA00022771"/>
    </source>
</evidence>
<dbReference type="RefSeq" id="WP_095267343.1">
    <property type="nucleotide sequence ID" value="NZ_NPBY01000073.1"/>
</dbReference>
<organism evidence="5 6">
    <name type="scientific">Paenibacillus campinasensis</name>
    <dbReference type="NCBI Taxonomy" id="66347"/>
    <lineage>
        <taxon>Bacteria</taxon>
        <taxon>Bacillati</taxon>
        <taxon>Bacillota</taxon>
        <taxon>Bacilli</taxon>
        <taxon>Bacillales</taxon>
        <taxon>Paenibacillaceae</taxon>
        <taxon>Paenibacillus</taxon>
    </lineage>
</organism>
<comment type="caution">
    <text evidence="5">The sequence shown here is derived from an EMBL/GenBank/DDBJ whole genome shotgun (WGS) entry which is preliminary data.</text>
</comment>
<dbReference type="InterPro" id="IPR013264">
    <property type="entry name" value="DNAG_N"/>
</dbReference>
<evidence type="ECO:0000313" key="6">
    <source>
        <dbReference type="Proteomes" id="UP000215596"/>
    </source>
</evidence>
<dbReference type="Gene3D" id="3.40.1360.10">
    <property type="match status" value="1"/>
</dbReference>
<dbReference type="GO" id="GO:0006269">
    <property type="term" value="P:DNA replication, synthesis of primer"/>
    <property type="evidence" value="ECO:0007669"/>
    <property type="project" value="TreeGrafter"/>
</dbReference>
<dbReference type="PANTHER" id="PTHR30313:SF2">
    <property type="entry name" value="DNA PRIMASE"/>
    <property type="match status" value="1"/>
</dbReference>
<dbReference type="Pfam" id="PF13155">
    <property type="entry name" value="Toprim_2"/>
    <property type="match status" value="1"/>
</dbReference>
<dbReference type="Pfam" id="PF08275">
    <property type="entry name" value="DNAG_N"/>
    <property type="match status" value="1"/>
</dbReference>
<dbReference type="SUPFAM" id="SSF57783">
    <property type="entry name" value="Zinc beta-ribbon"/>
    <property type="match status" value="1"/>
</dbReference>
<dbReference type="Pfam" id="PF01807">
    <property type="entry name" value="Zn_ribbon_DnaG"/>
    <property type="match status" value="1"/>
</dbReference>
<evidence type="ECO:0000256" key="1">
    <source>
        <dbReference type="ARBA" id="ARBA00022723"/>
    </source>
</evidence>
<dbReference type="Gene3D" id="3.90.580.10">
    <property type="entry name" value="Zinc finger, CHC2-type domain"/>
    <property type="match status" value="1"/>
</dbReference>
<keyword evidence="1" id="KW-0479">Metal-binding</keyword>
<accession>A0A268EJ12</accession>
<feature type="domain" description="Zinc finger CHC2-type" evidence="4">
    <location>
        <begin position="53"/>
        <end position="92"/>
    </location>
</feature>
<dbReference type="EMBL" id="NPBY01000073">
    <property type="protein sequence ID" value="PAD73064.1"/>
    <property type="molecule type" value="Genomic_DNA"/>
</dbReference>
<dbReference type="InterPro" id="IPR034151">
    <property type="entry name" value="TOPRIM_DnaG_bac"/>
</dbReference>
<dbReference type="PANTHER" id="PTHR30313">
    <property type="entry name" value="DNA PRIMASE"/>
    <property type="match status" value="1"/>
</dbReference>
<dbReference type="SMART" id="SM00400">
    <property type="entry name" value="ZnF_CHCC"/>
    <property type="match status" value="1"/>
</dbReference>
<dbReference type="GO" id="GO:0003899">
    <property type="term" value="F:DNA-directed RNA polymerase activity"/>
    <property type="evidence" value="ECO:0007669"/>
    <property type="project" value="InterPro"/>
</dbReference>
<dbReference type="CDD" id="cd03364">
    <property type="entry name" value="TOPRIM_DnaG_primases"/>
    <property type="match status" value="1"/>
</dbReference>
<dbReference type="InterPro" id="IPR037068">
    <property type="entry name" value="DNA_primase_core_N_sf"/>
</dbReference>
<reference evidence="5 6" key="1">
    <citation type="submission" date="2017-07" db="EMBL/GenBank/DDBJ databases">
        <title>Isolation and whole genome analysis of endospore-forming bacteria from heroin.</title>
        <authorList>
            <person name="Kalinowski J."/>
            <person name="Ahrens B."/>
            <person name="Al-Dilaimi A."/>
            <person name="Winkler A."/>
            <person name="Wibberg D."/>
            <person name="Schleenbecker U."/>
            <person name="Ruckert C."/>
            <person name="Wolfel R."/>
            <person name="Grass G."/>
        </authorList>
    </citation>
    <scope>NUCLEOTIDE SEQUENCE [LARGE SCALE GENOMIC DNA]</scope>
    <source>
        <strain evidence="5 6">7537-G1</strain>
    </source>
</reference>
<dbReference type="GO" id="GO:0005737">
    <property type="term" value="C:cytoplasm"/>
    <property type="evidence" value="ECO:0007669"/>
    <property type="project" value="TreeGrafter"/>
</dbReference>
<sequence length="373" mass="42399">MHFSREYIDELLSRVNMMEVMSRHGVQVKAGSGNNNYFIADFCCGKKDFDNGRIRKSTQNYKCRACRNGGNAIHFLRNVVGMSFIDAVKDLATMVGMDLPEEDGKEREYQKRRELALKLTADFYHKQNNFDYFLSRGISLDVLKKYKAGYAPGGRVLRDYLESQGFTKQELTEFKLLNQKGLDKFFYRAIIPIFMNGKVVDLYGRQVREGNGVKHLYLYGDVTFLGGYDFIEPGKMVTIYESYIDQLVAESYGISNGTNVGGASKFSSDHAKLLKKKAIDKGLVIFDGDNPGRKGAYETGKILNESNIETWIGDLPDGQDPAEILNQEGLESFRNKVAGRPFRKVQMHRDLSQYSVDEIEEYLAEKKLKLEGS</sequence>
<dbReference type="Proteomes" id="UP000215596">
    <property type="component" value="Unassembled WGS sequence"/>
</dbReference>
<dbReference type="InterPro" id="IPR036977">
    <property type="entry name" value="DNA_primase_Znf_CHC2"/>
</dbReference>
<dbReference type="GO" id="GO:0003677">
    <property type="term" value="F:DNA binding"/>
    <property type="evidence" value="ECO:0007669"/>
    <property type="project" value="InterPro"/>
</dbReference>
<dbReference type="SUPFAM" id="SSF56731">
    <property type="entry name" value="DNA primase core"/>
    <property type="match status" value="1"/>
</dbReference>
<evidence type="ECO:0000313" key="5">
    <source>
        <dbReference type="EMBL" id="PAD73064.1"/>
    </source>
</evidence>
<gene>
    <name evidence="5" type="ORF">CHH67_21025</name>
</gene>